<dbReference type="PANTHER" id="PTHR33710:SF71">
    <property type="entry name" value="ENDONUCLEASE_EXONUCLEASE_PHOSPHATASE DOMAIN-CONTAINING PROTEIN"/>
    <property type="match status" value="1"/>
</dbReference>
<dbReference type="Gene3D" id="3.60.10.10">
    <property type="entry name" value="Endonuclease/exonuclease/phosphatase"/>
    <property type="match status" value="1"/>
</dbReference>
<evidence type="ECO:0000313" key="1">
    <source>
        <dbReference type="EMBL" id="KAL0402264.1"/>
    </source>
</evidence>
<organism evidence="1">
    <name type="scientific">Sesamum latifolium</name>
    <dbReference type="NCBI Taxonomy" id="2727402"/>
    <lineage>
        <taxon>Eukaryota</taxon>
        <taxon>Viridiplantae</taxon>
        <taxon>Streptophyta</taxon>
        <taxon>Embryophyta</taxon>
        <taxon>Tracheophyta</taxon>
        <taxon>Spermatophyta</taxon>
        <taxon>Magnoliopsida</taxon>
        <taxon>eudicotyledons</taxon>
        <taxon>Gunneridae</taxon>
        <taxon>Pentapetalae</taxon>
        <taxon>asterids</taxon>
        <taxon>lamiids</taxon>
        <taxon>Lamiales</taxon>
        <taxon>Pedaliaceae</taxon>
        <taxon>Sesamum</taxon>
    </lineage>
</organism>
<dbReference type="InterPro" id="IPR036691">
    <property type="entry name" value="Endo/exonu/phosph_ase_sf"/>
</dbReference>
<protein>
    <submittedName>
        <fullName evidence="1">Uncharacterized protein</fullName>
    </submittedName>
</protein>
<reference evidence="1" key="1">
    <citation type="submission" date="2020-06" db="EMBL/GenBank/DDBJ databases">
        <authorList>
            <person name="Li T."/>
            <person name="Hu X."/>
            <person name="Zhang T."/>
            <person name="Song X."/>
            <person name="Zhang H."/>
            <person name="Dai N."/>
            <person name="Sheng W."/>
            <person name="Hou X."/>
            <person name="Wei L."/>
        </authorList>
    </citation>
    <scope>NUCLEOTIDE SEQUENCE</scope>
    <source>
        <strain evidence="1">KEN1</strain>
        <tissue evidence="1">Leaf</tissue>
    </source>
</reference>
<gene>
    <name evidence="1" type="ORF">Slati_4256300</name>
</gene>
<sequence>MAARIQSSICNRFSWFSDYGGSGDRIWLAWDARELKVEILESHQQLLHCKVEILSLHTICLISVVYGANEMVSRRALWERISHYSVVSGETPWMLFGDFNVVLDSSKVMGASAELTQAFDDFQQCLLEAGLITLPMTGAPFSWHHRSDGPRSLWKRLDRVLVNDFWLVKWPSQFYHSTTTALLTILH</sequence>
<dbReference type="AlphaFoldDB" id="A0AAW2TBZ4"/>
<dbReference type="PANTHER" id="PTHR33710">
    <property type="entry name" value="BNAC02G09200D PROTEIN"/>
    <property type="match status" value="1"/>
</dbReference>
<comment type="caution">
    <text evidence="1">The sequence shown here is derived from an EMBL/GenBank/DDBJ whole genome shotgun (WGS) entry which is preliminary data.</text>
</comment>
<name>A0AAW2TBZ4_9LAMI</name>
<proteinExistence type="predicted"/>
<accession>A0AAW2TBZ4</accession>
<reference evidence="1" key="2">
    <citation type="journal article" date="2024" name="Plant">
        <title>Genomic evolution and insights into agronomic trait innovations of Sesamum species.</title>
        <authorList>
            <person name="Miao H."/>
            <person name="Wang L."/>
            <person name="Qu L."/>
            <person name="Liu H."/>
            <person name="Sun Y."/>
            <person name="Le M."/>
            <person name="Wang Q."/>
            <person name="Wei S."/>
            <person name="Zheng Y."/>
            <person name="Lin W."/>
            <person name="Duan Y."/>
            <person name="Cao H."/>
            <person name="Xiong S."/>
            <person name="Wang X."/>
            <person name="Wei L."/>
            <person name="Li C."/>
            <person name="Ma Q."/>
            <person name="Ju M."/>
            <person name="Zhao R."/>
            <person name="Li G."/>
            <person name="Mu C."/>
            <person name="Tian Q."/>
            <person name="Mei H."/>
            <person name="Zhang T."/>
            <person name="Gao T."/>
            <person name="Zhang H."/>
        </authorList>
    </citation>
    <scope>NUCLEOTIDE SEQUENCE</scope>
    <source>
        <strain evidence="1">KEN1</strain>
    </source>
</reference>
<dbReference type="EMBL" id="JACGWN010000015">
    <property type="protein sequence ID" value="KAL0402264.1"/>
    <property type="molecule type" value="Genomic_DNA"/>
</dbReference>
<dbReference type="SUPFAM" id="SSF56219">
    <property type="entry name" value="DNase I-like"/>
    <property type="match status" value="1"/>
</dbReference>